<reference evidence="4 5" key="1">
    <citation type="submission" date="2019-09" db="EMBL/GenBank/DDBJ databases">
        <authorList>
            <person name="Chandra G."/>
            <person name="Truman W A."/>
        </authorList>
    </citation>
    <scope>NUCLEOTIDE SEQUENCE [LARGE SCALE GENOMIC DNA]</scope>
    <source>
        <strain evidence="4">PS880</strain>
    </source>
</reference>
<dbReference type="Gene3D" id="1.10.3210.10">
    <property type="entry name" value="Hypothetical protein af1432"/>
    <property type="match status" value="1"/>
</dbReference>
<organism evidence="4 5">
    <name type="scientific">Pseudomonas fluorescens</name>
    <dbReference type="NCBI Taxonomy" id="294"/>
    <lineage>
        <taxon>Bacteria</taxon>
        <taxon>Pseudomonadati</taxon>
        <taxon>Pseudomonadota</taxon>
        <taxon>Gammaproteobacteria</taxon>
        <taxon>Pseudomonadales</taxon>
        <taxon>Pseudomonadaceae</taxon>
        <taxon>Pseudomonas</taxon>
    </lineage>
</organism>
<dbReference type="AlphaFoldDB" id="A0A5E7MBA4"/>
<dbReference type="InterPro" id="IPR011006">
    <property type="entry name" value="CheY-like_superfamily"/>
</dbReference>
<protein>
    <submittedName>
        <fullName evidence="4">Putative cyclic di-GMP phosphodiesterase</fullName>
        <ecNumber evidence="4">3.1.4.-</ecNumber>
    </submittedName>
</protein>
<dbReference type="InterPro" id="IPR003607">
    <property type="entry name" value="HD/PDEase_dom"/>
</dbReference>
<dbReference type="EC" id="3.1.4.-" evidence="4"/>
<feature type="domain" description="HD-GYP" evidence="3">
    <location>
        <begin position="155"/>
        <end position="366"/>
    </location>
</feature>
<dbReference type="SMART" id="SM00448">
    <property type="entry name" value="REC"/>
    <property type="match status" value="1"/>
</dbReference>
<sequence>MSTEQNHYSPPTLLVVDDTPDNLMLMTDLLKDRYRVKVANSGEKALRVLQGDPLPDLILLDIMMPGMSGHEVADQLKRDPRTRDIPIIFLTAMAGTEDEIHGLELGAVDYITKPIRPALVLARVDTQLKLKAAKDFLRDHNDYLEQEVERRTREVIAIQDVAIQAMASLAETRDNETGNHIRRTQHYIKVLAEHLREHPRFSHFLSEETIQLLFKSAPLHDIGKVGIPDHILLKPGRFTEEEFEIMKTHTTLGRDAIQHAEDALGIRADFLTLAKEIAYSHQEKWDGSGYPQGLAADDIPISARLMAVADVYDALISRRVYKPGMPHAQAVEIIRQGRGTHFDPDICDAFLVCVEQFQAIAARFADTDQDMAGKLAALERSGQTQ</sequence>
<dbReference type="RefSeq" id="WP_150781037.1">
    <property type="nucleotide sequence ID" value="NZ_CABVIH010000019.1"/>
</dbReference>
<dbReference type="Gene3D" id="3.40.50.2300">
    <property type="match status" value="1"/>
</dbReference>
<dbReference type="CDD" id="cd00077">
    <property type="entry name" value="HDc"/>
    <property type="match status" value="1"/>
</dbReference>
<dbReference type="Pfam" id="PF13487">
    <property type="entry name" value="HD_5"/>
    <property type="match status" value="1"/>
</dbReference>
<dbReference type="Pfam" id="PF00072">
    <property type="entry name" value="Response_reg"/>
    <property type="match status" value="1"/>
</dbReference>
<gene>
    <name evidence="4" type="ORF">PS880_03878</name>
</gene>
<dbReference type="CDD" id="cd19920">
    <property type="entry name" value="REC_PA4781-like"/>
    <property type="match status" value="1"/>
</dbReference>
<keyword evidence="4" id="KW-0378">Hydrolase</keyword>
<dbReference type="SMART" id="SM00471">
    <property type="entry name" value="HDc"/>
    <property type="match status" value="1"/>
</dbReference>
<evidence type="ECO:0000259" key="2">
    <source>
        <dbReference type="PROSITE" id="PS50110"/>
    </source>
</evidence>
<dbReference type="InterPro" id="IPR037522">
    <property type="entry name" value="HD_GYP_dom"/>
</dbReference>
<dbReference type="InterPro" id="IPR052020">
    <property type="entry name" value="Cyclic_di-GMP/3'3'-cGAMP_PDE"/>
</dbReference>
<dbReference type="Proteomes" id="UP000375525">
    <property type="component" value="Unassembled WGS sequence"/>
</dbReference>
<dbReference type="PANTHER" id="PTHR45228">
    <property type="entry name" value="CYCLIC DI-GMP PHOSPHODIESTERASE TM_0186-RELATED"/>
    <property type="match status" value="1"/>
</dbReference>
<accession>A0A5E7MBA4</accession>
<dbReference type="PANTHER" id="PTHR45228:SF5">
    <property type="entry name" value="CYCLIC DI-GMP PHOSPHODIESTERASE VC_1348-RELATED"/>
    <property type="match status" value="1"/>
</dbReference>
<dbReference type="InterPro" id="IPR001789">
    <property type="entry name" value="Sig_transdc_resp-reg_receiver"/>
</dbReference>
<evidence type="ECO:0000313" key="5">
    <source>
        <dbReference type="Proteomes" id="UP000375525"/>
    </source>
</evidence>
<evidence type="ECO:0000313" key="4">
    <source>
        <dbReference type="EMBL" id="VVP21943.1"/>
    </source>
</evidence>
<feature type="modified residue" description="4-aspartylphosphate" evidence="1">
    <location>
        <position position="61"/>
    </location>
</feature>
<evidence type="ECO:0000256" key="1">
    <source>
        <dbReference type="PROSITE-ProRule" id="PRU00169"/>
    </source>
</evidence>
<dbReference type="PROSITE" id="PS50110">
    <property type="entry name" value="RESPONSE_REGULATORY"/>
    <property type="match status" value="1"/>
</dbReference>
<dbReference type="SUPFAM" id="SSF52172">
    <property type="entry name" value="CheY-like"/>
    <property type="match status" value="1"/>
</dbReference>
<dbReference type="GO" id="GO:0000160">
    <property type="term" value="P:phosphorelay signal transduction system"/>
    <property type="evidence" value="ECO:0007669"/>
    <property type="project" value="InterPro"/>
</dbReference>
<keyword evidence="1" id="KW-0597">Phosphoprotein</keyword>
<dbReference type="OrthoDB" id="9802066at2"/>
<dbReference type="GO" id="GO:0008081">
    <property type="term" value="F:phosphoric diester hydrolase activity"/>
    <property type="evidence" value="ECO:0007669"/>
    <property type="project" value="UniProtKB-ARBA"/>
</dbReference>
<dbReference type="EMBL" id="CABVIH010000019">
    <property type="protein sequence ID" value="VVP21943.1"/>
    <property type="molecule type" value="Genomic_DNA"/>
</dbReference>
<feature type="domain" description="Response regulatory" evidence="2">
    <location>
        <begin position="12"/>
        <end position="128"/>
    </location>
</feature>
<proteinExistence type="predicted"/>
<name>A0A5E7MBA4_PSEFL</name>
<dbReference type="SUPFAM" id="SSF109604">
    <property type="entry name" value="HD-domain/PDEase-like"/>
    <property type="match status" value="1"/>
</dbReference>
<dbReference type="PROSITE" id="PS51832">
    <property type="entry name" value="HD_GYP"/>
    <property type="match status" value="1"/>
</dbReference>
<evidence type="ECO:0000259" key="3">
    <source>
        <dbReference type="PROSITE" id="PS51832"/>
    </source>
</evidence>